<dbReference type="Proteomes" id="UP000260814">
    <property type="component" value="Unassembled WGS sequence"/>
</dbReference>
<proteinExistence type="predicted"/>
<protein>
    <submittedName>
        <fullName evidence="1">Uncharacterized protein</fullName>
    </submittedName>
</protein>
<gene>
    <name evidence="1" type="ORF">DXB87_10435</name>
</gene>
<dbReference type="RefSeq" id="WP_117702103.1">
    <property type="nucleotide sequence ID" value="NZ_QSTW01000013.1"/>
</dbReference>
<sequence length="143" mass="17213">MKMRRLIKALFSRKKKNAAAIYLSRFDTIDKMIREKLIGIDVKECYVALDLSVHLLYKDDDRKYAAFFDTLRAFINYHRGYMDLPVLQPEERINFCVNFRREIRFDLENEEFYDEPRVEYIPWLVGFCQSGTVVYDVFEQGKK</sequence>
<name>A0A3E4Z700_9BACT</name>
<dbReference type="AlphaFoldDB" id="A0A3E4Z700"/>
<organism evidence="1 2">
    <name type="scientific">Phocaeicola plebeius</name>
    <dbReference type="NCBI Taxonomy" id="310297"/>
    <lineage>
        <taxon>Bacteria</taxon>
        <taxon>Pseudomonadati</taxon>
        <taxon>Bacteroidota</taxon>
        <taxon>Bacteroidia</taxon>
        <taxon>Bacteroidales</taxon>
        <taxon>Bacteroidaceae</taxon>
        <taxon>Phocaeicola</taxon>
    </lineage>
</organism>
<evidence type="ECO:0000313" key="1">
    <source>
        <dbReference type="EMBL" id="RGM90309.1"/>
    </source>
</evidence>
<reference evidence="1 2" key="1">
    <citation type="submission" date="2018-08" db="EMBL/GenBank/DDBJ databases">
        <title>A genome reference for cultivated species of the human gut microbiota.</title>
        <authorList>
            <person name="Zou Y."/>
            <person name="Xue W."/>
            <person name="Luo G."/>
        </authorList>
    </citation>
    <scope>NUCLEOTIDE SEQUENCE [LARGE SCALE GENOMIC DNA]</scope>
    <source>
        <strain evidence="1 2">OM06-2</strain>
    </source>
</reference>
<dbReference type="EMBL" id="QSTW01000013">
    <property type="protein sequence ID" value="RGM90309.1"/>
    <property type="molecule type" value="Genomic_DNA"/>
</dbReference>
<comment type="caution">
    <text evidence="1">The sequence shown here is derived from an EMBL/GenBank/DDBJ whole genome shotgun (WGS) entry which is preliminary data.</text>
</comment>
<evidence type="ECO:0000313" key="2">
    <source>
        <dbReference type="Proteomes" id="UP000260814"/>
    </source>
</evidence>
<accession>A0A3E4Z700</accession>